<proteinExistence type="predicted"/>
<keyword evidence="2 6" id="KW-0812">Transmembrane</keyword>
<feature type="compositionally biased region" description="Pro residues" evidence="5">
    <location>
        <begin position="15"/>
        <end position="28"/>
    </location>
</feature>
<evidence type="ECO:0000256" key="6">
    <source>
        <dbReference type="SAM" id="Phobius"/>
    </source>
</evidence>
<evidence type="ECO:0000256" key="4">
    <source>
        <dbReference type="ARBA" id="ARBA00023136"/>
    </source>
</evidence>
<dbReference type="InterPro" id="IPR032808">
    <property type="entry name" value="DoxX"/>
</dbReference>
<sequence length="453" mass="50678">MTTAASLPPASEPSAPAPSPPQPVPSTPEPEAWGLARRVAFRFVFAYVVLYAFPYPLDSIPGTEFLSTASQSFWETVVPWVGKHVLRMEKDITIFTNGSGDTTFNYVLFLVHLVLAAGVTAVWSVVDRRRARYVKAYDLLRVYVRYLLALTMVSYGFAKVFKTQFPFPSPERLVQPLGEFSPMGLLWTFMGYSPGYNLFTGGAEVLGGVLLLFRRTTTLGALVVIAVMVNVVALNFFYDVPVKLYSSHLVLLAVLLLLPDVRRLLDVLLFNRPTLPVEQRTPFQLSRRERWGVLVLKSLFLAVVGWSYVELRMGYVARNGDSAPKPPLYGLYEVESFTRDGQVLPPLVGDTTRWRHVGVNRYSRASVRLMDGTVKRFSVKLDAGQGTVTFSEGTGEQAKTSVLTSSKPDAEHWVLQGPFQDGTVEIRLKKVDESSHLLISRGFNWIQEVPFNR</sequence>
<dbReference type="EMBL" id="MH908914">
    <property type="protein sequence ID" value="AYM53981.1"/>
    <property type="molecule type" value="Genomic_DNA"/>
</dbReference>
<dbReference type="Pfam" id="PF07681">
    <property type="entry name" value="DoxX"/>
    <property type="match status" value="1"/>
</dbReference>
<evidence type="ECO:0000256" key="3">
    <source>
        <dbReference type="ARBA" id="ARBA00022989"/>
    </source>
</evidence>
<evidence type="ECO:0000256" key="2">
    <source>
        <dbReference type="ARBA" id="ARBA00022692"/>
    </source>
</evidence>
<feature type="transmembrane region" description="Helical" evidence="6">
    <location>
        <begin position="106"/>
        <end position="126"/>
    </location>
</feature>
<evidence type="ECO:0000313" key="7">
    <source>
        <dbReference type="EMBL" id="AYM53981.1"/>
    </source>
</evidence>
<feature type="compositionally biased region" description="Low complexity" evidence="5">
    <location>
        <begin position="1"/>
        <end position="14"/>
    </location>
</feature>
<reference evidence="7" key="1">
    <citation type="journal article" date="2018" name="J. Ind. Microbiol. Biotechnol.">
        <title>Genome mining reveals uncommon alkylpyrones as type III PKS products from myxobacteria.</title>
        <authorList>
            <person name="Hug J.J."/>
            <person name="Panter F."/>
            <person name="Krug D."/>
            <person name="Muller R."/>
        </authorList>
    </citation>
    <scope>NUCLEOTIDE SEQUENCE</scope>
    <source>
        <strain evidence="7">MCy9557</strain>
    </source>
</reference>
<feature type="transmembrane region" description="Helical" evidence="6">
    <location>
        <begin position="220"/>
        <end position="238"/>
    </location>
</feature>
<evidence type="ECO:0000256" key="5">
    <source>
        <dbReference type="SAM" id="MobiDB-lite"/>
    </source>
</evidence>
<feature type="transmembrane region" description="Helical" evidence="6">
    <location>
        <begin position="291"/>
        <end position="309"/>
    </location>
</feature>
<keyword evidence="4 6" id="KW-0472">Membrane</keyword>
<feature type="transmembrane region" description="Helical" evidence="6">
    <location>
        <begin position="250"/>
        <end position="270"/>
    </location>
</feature>
<organism evidence="7">
    <name type="scientific">Pyxidicoccus sp</name>
    <dbReference type="NCBI Taxonomy" id="2023737"/>
    <lineage>
        <taxon>Bacteria</taxon>
        <taxon>Pseudomonadati</taxon>
        <taxon>Myxococcota</taxon>
        <taxon>Myxococcia</taxon>
        <taxon>Myxococcales</taxon>
        <taxon>Cystobacterineae</taxon>
        <taxon>Myxococcaceae</taxon>
        <taxon>Pyxidicoccus</taxon>
    </lineage>
</organism>
<feature type="region of interest" description="Disordered" evidence="5">
    <location>
        <begin position="1"/>
        <end position="29"/>
    </location>
</feature>
<name>A0A3S5GXT5_9BACT</name>
<comment type="subcellular location">
    <subcellularLocation>
        <location evidence="1">Membrane</location>
        <topology evidence="1">Multi-pass membrane protein</topology>
    </subcellularLocation>
</comment>
<accession>A0A3S5GXT5</accession>
<feature type="transmembrane region" description="Helical" evidence="6">
    <location>
        <begin position="39"/>
        <end position="57"/>
    </location>
</feature>
<dbReference type="AlphaFoldDB" id="A0A3S5GXT5"/>
<evidence type="ECO:0000256" key="1">
    <source>
        <dbReference type="ARBA" id="ARBA00004141"/>
    </source>
</evidence>
<keyword evidence="3 6" id="KW-1133">Transmembrane helix</keyword>
<feature type="transmembrane region" description="Helical" evidence="6">
    <location>
        <begin position="138"/>
        <end position="158"/>
    </location>
</feature>
<feature type="transmembrane region" description="Helical" evidence="6">
    <location>
        <begin position="195"/>
        <end position="213"/>
    </location>
</feature>
<protein>
    <submittedName>
        <fullName evidence="7">Membrane protein</fullName>
    </submittedName>
</protein>